<accession>A0ABR5FAA7</accession>
<feature type="transmembrane region" description="Helical" evidence="1">
    <location>
        <begin position="127"/>
        <end position="146"/>
    </location>
</feature>
<keyword evidence="1" id="KW-0472">Membrane</keyword>
<dbReference type="Pfam" id="PF13787">
    <property type="entry name" value="HXXEE"/>
    <property type="match status" value="1"/>
</dbReference>
<name>A0ABR5FAA7_9MYCO</name>
<feature type="transmembrane region" description="Helical" evidence="1">
    <location>
        <begin position="158"/>
        <end position="179"/>
    </location>
</feature>
<sequence>MIGGMDGNDTQRQPAAAGPSANLPLPRFRSVIWLMPAAYLLHIVEEYLGGFPAWVTQDVHGRFDDAAFAANNVAFMAILVTLVYANYRKQTLARSAALVAFASANLFWDALFHLAMTPALDRYSPGVVTAMLLYYPICLVVGTVTVKEKVLTGRQFTLALLGGLALFAFVVWYGLFHFAV</sequence>
<organism evidence="2 3">
    <name type="scientific">Mycolicibacter heraklionensis</name>
    <dbReference type="NCBI Taxonomy" id="512402"/>
    <lineage>
        <taxon>Bacteria</taxon>
        <taxon>Bacillati</taxon>
        <taxon>Actinomycetota</taxon>
        <taxon>Actinomycetes</taxon>
        <taxon>Mycobacteriales</taxon>
        <taxon>Mycobacteriaceae</taxon>
        <taxon>Mycolicibacter</taxon>
    </lineage>
</organism>
<evidence type="ECO:0000313" key="3">
    <source>
        <dbReference type="Proteomes" id="UP000036464"/>
    </source>
</evidence>
<reference evidence="2 3" key="1">
    <citation type="submission" date="2015-05" db="EMBL/GenBank/DDBJ databases">
        <title>Genome sequence of Mycobacterium heraklionense Davo strain.</title>
        <authorList>
            <person name="Greninger A.L."/>
            <person name="Cunningham G."/>
            <person name="Miller S."/>
        </authorList>
    </citation>
    <scope>NUCLEOTIDE SEQUENCE [LARGE SCALE GENOMIC DNA]</scope>
    <source>
        <strain evidence="2 3">Davo</strain>
    </source>
</reference>
<keyword evidence="3" id="KW-1185">Reference proteome</keyword>
<evidence type="ECO:0008006" key="4">
    <source>
        <dbReference type="Google" id="ProtNLM"/>
    </source>
</evidence>
<feature type="transmembrane region" description="Helical" evidence="1">
    <location>
        <begin position="97"/>
        <end position="115"/>
    </location>
</feature>
<dbReference type="EMBL" id="LDPO01000026">
    <property type="protein sequence ID" value="KLO25962.1"/>
    <property type="molecule type" value="Genomic_DNA"/>
</dbReference>
<protein>
    <recommendedName>
        <fullName evidence="4">HXXEE domain-containing protein</fullName>
    </recommendedName>
</protein>
<evidence type="ECO:0000256" key="1">
    <source>
        <dbReference type="SAM" id="Phobius"/>
    </source>
</evidence>
<comment type="caution">
    <text evidence="2">The sequence shown here is derived from an EMBL/GenBank/DDBJ whole genome shotgun (WGS) entry which is preliminary data.</text>
</comment>
<gene>
    <name evidence="2" type="ORF">ABW16_21140</name>
</gene>
<feature type="transmembrane region" description="Helical" evidence="1">
    <location>
        <begin position="66"/>
        <end position="85"/>
    </location>
</feature>
<dbReference type="Proteomes" id="UP000036464">
    <property type="component" value="Unassembled WGS sequence"/>
</dbReference>
<keyword evidence="1" id="KW-0812">Transmembrane</keyword>
<dbReference type="InterPro" id="IPR025671">
    <property type="entry name" value="HXXEE"/>
</dbReference>
<evidence type="ECO:0000313" key="2">
    <source>
        <dbReference type="EMBL" id="KLO25962.1"/>
    </source>
</evidence>
<keyword evidence="1" id="KW-1133">Transmembrane helix</keyword>
<proteinExistence type="predicted"/>